<feature type="domain" description="F-box" evidence="3">
    <location>
        <begin position="46"/>
        <end position="93"/>
    </location>
</feature>
<dbReference type="PROSITE" id="PS50181">
    <property type="entry name" value="FBOX"/>
    <property type="match status" value="1"/>
</dbReference>
<protein>
    <recommendedName>
        <fullName evidence="3">F-box domain-containing protein</fullName>
    </recommendedName>
</protein>
<organism evidence="4 5">
    <name type="scientific">Elliptochloris bilobata</name>
    <dbReference type="NCBI Taxonomy" id="381761"/>
    <lineage>
        <taxon>Eukaryota</taxon>
        <taxon>Viridiplantae</taxon>
        <taxon>Chlorophyta</taxon>
        <taxon>core chlorophytes</taxon>
        <taxon>Trebouxiophyceae</taxon>
        <taxon>Trebouxiophyceae incertae sedis</taxon>
        <taxon>Elliptochloris clade</taxon>
        <taxon>Elliptochloris</taxon>
    </lineage>
</organism>
<proteinExistence type="predicted"/>
<evidence type="ECO:0000256" key="2">
    <source>
        <dbReference type="ARBA" id="ARBA00022786"/>
    </source>
</evidence>
<dbReference type="AlphaFoldDB" id="A0AAW1S7I9"/>
<dbReference type="GO" id="GO:0005737">
    <property type="term" value="C:cytoplasm"/>
    <property type="evidence" value="ECO:0007669"/>
    <property type="project" value="TreeGrafter"/>
</dbReference>
<comment type="pathway">
    <text evidence="1">Protein modification; protein ubiquitination.</text>
</comment>
<dbReference type="InterPro" id="IPR036047">
    <property type="entry name" value="F-box-like_dom_sf"/>
</dbReference>
<dbReference type="InterPro" id="IPR052121">
    <property type="entry name" value="F-box_SCF_Substrate_Recog"/>
</dbReference>
<dbReference type="EMBL" id="JALJOU010000010">
    <property type="protein sequence ID" value="KAK9841807.1"/>
    <property type="molecule type" value="Genomic_DNA"/>
</dbReference>
<keyword evidence="5" id="KW-1185">Reference proteome</keyword>
<dbReference type="InterPro" id="IPR001810">
    <property type="entry name" value="F-box_dom"/>
</dbReference>
<evidence type="ECO:0000313" key="5">
    <source>
        <dbReference type="Proteomes" id="UP001445335"/>
    </source>
</evidence>
<evidence type="ECO:0000313" key="4">
    <source>
        <dbReference type="EMBL" id="KAK9841807.1"/>
    </source>
</evidence>
<accession>A0AAW1S7I9</accession>
<reference evidence="4 5" key="1">
    <citation type="journal article" date="2024" name="Nat. Commun.">
        <title>Phylogenomics reveals the evolutionary origins of lichenization in chlorophyte algae.</title>
        <authorList>
            <person name="Puginier C."/>
            <person name="Libourel C."/>
            <person name="Otte J."/>
            <person name="Skaloud P."/>
            <person name="Haon M."/>
            <person name="Grisel S."/>
            <person name="Petersen M."/>
            <person name="Berrin J.G."/>
            <person name="Delaux P.M."/>
            <person name="Dal Grande F."/>
            <person name="Keller J."/>
        </authorList>
    </citation>
    <scope>NUCLEOTIDE SEQUENCE [LARGE SCALE GENOMIC DNA]</scope>
    <source>
        <strain evidence="4 5">SAG 245.80</strain>
    </source>
</reference>
<dbReference type="SUPFAM" id="SSF81383">
    <property type="entry name" value="F-box domain"/>
    <property type="match status" value="1"/>
</dbReference>
<keyword evidence="2" id="KW-0833">Ubl conjugation pathway</keyword>
<comment type="caution">
    <text evidence="4">The sequence shown here is derived from an EMBL/GenBank/DDBJ whole genome shotgun (WGS) entry which is preliminary data.</text>
</comment>
<evidence type="ECO:0000259" key="3">
    <source>
        <dbReference type="PROSITE" id="PS50181"/>
    </source>
</evidence>
<dbReference type="PANTHER" id="PTHR46550:SF1">
    <property type="entry name" value="F-BOX PROTEIN 3"/>
    <property type="match status" value="1"/>
</dbReference>
<sequence length="301" mass="33071">MCDALEDELLAALGCSGSEDGGSPPAKRRRANTEPQPCLALRCSVGGAFQDVPPELLRRMLGFLSAHDLFAAVSLTCRGLRSAAADNVLWRRLYKARWGTKAYEQGIRGWNRQLTWKEKYWRRDDSDIQEARKTLPAPSQHGFDSTSSHLKMLTAKRFVSLGLRHVDDLMPGDAETALGGSVAAFRAARGFAASPPAAHACRSRVAWSRMPGSQVYLCERCGWAHICGDACTEDATSGASELRVCPISGRCFEKMVVDWGEEPDGQEEAADEFGALGRLARAFTDGYGCSNQRELRRLSRR</sequence>
<dbReference type="PANTHER" id="PTHR46550">
    <property type="entry name" value="F-BOX ONLY PROTEIN 3"/>
    <property type="match status" value="1"/>
</dbReference>
<gene>
    <name evidence="4" type="ORF">WJX81_004277</name>
</gene>
<dbReference type="Proteomes" id="UP001445335">
    <property type="component" value="Unassembled WGS sequence"/>
</dbReference>
<dbReference type="Gene3D" id="1.20.1280.50">
    <property type="match status" value="1"/>
</dbReference>
<name>A0AAW1S7I9_9CHLO</name>
<evidence type="ECO:0000256" key="1">
    <source>
        <dbReference type="ARBA" id="ARBA00004906"/>
    </source>
</evidence>
<dbReference type="Pfam" id="PF12937">
    <property type="entry name" value="F-box-like"/>
    <property type="match status" value="1"/>
</dbReference>